<evidence type="ECO:0000259" key="7">
    <source>
        <dbReference type="Pfam" id="PF00155"/>
    </source>
</evidence>
<keyword evidence="4 8" id="KW-0032">Aminotransferase</keyword>
<evidence type="ECO:0000256" key="3">
    <source>
        <dbReference type="ARBA" id="ARBA00011738"/>
    </source>
</evidence>
<dbReference type="SUPFAM" id="SSF50715">
    <property type="entry name" value="Ribosomal protein L25-like"/>
    <property type="match status" value="1"/>
</dbReference>
<dbReference type="InterPro" id="IPR004839">
    <property type="entry name" value="Aminotransferase_I/II_large"/>
</dbReference>
<protein>
    <submittedName>
        <fullName evidence="8">Aspartate aminotransferase</fullName>
    </submittedName>
</protein>
<dbReference type="Pfam" id="PF00155">
    <property type="entry name" value="Aminotran_1_2"/>
    <property type="match status" value="1"/>
</dbReference>
<dbReference type="InterPro" id="IPR000796">
    <property type="entry name" value="Asp_trans"/>
</dbReference>
<comment type="caution">
    <text evidence="8">The sequence shown here is derived from an EMBL/GenBank/DDBJ whole genome shotgun (WGS) entry which is preliminary data.</text>
</comment>
<comment type="subunit">
    <text evidence="3">Homodimer.</text>
</comment>
<dbReference type="PANTHER" id="PTHR11879:SF22">
    <property type="entry name" value="ASPARTATE AMINOTRANSFERASE, MITOCHONDRIAL"/>
    <property type="match status" value="1"/>
</dbReference>
<dbReference type="PANTHER" id="PTHR11879">
    <property type="entry name" value="ASPARTATE AMINOTRANSFERASE"/>
    <property type="match status" value="1"/>
</dbReference>
<evidence type="ECO:0000256" key="6">
    <source>
        <dbReference type="ARBA" id="ARBA00022898"/>
    </source>
</evidence>
<dbReference type="Gene3D" id="3.90.1150.10">
    <property type="entry name" value="Aspartate Aminotransferase, domain 1"/>
    <property type="match status" value="1"/>
</dbReference>
<dbReference type="SUPFAM" id="SSF53383">
    <property type="entry name" value="PLP-dependent transferases"/>
    <property type="match status" value="1"/>
</dbReference>
<keyword evidence="5" id="KW-0808">Transferase</keyword>
<evidence type="ECO:0000256" key="1">
    <source>
        <dbReference type="ARBA" id="ARBA00001933"/>
    </source>
</evidence>
<dbReference type="InterPro" id="IPR015422">
    <property type="entry name" value="PyrdxlP-dep_Trfase_small"/>
</dbReference>
<dbReference type="CDD" id="cd00609">
    <property type="entry name" value="AAT_like"/>
    <property type="match status" value="1"/>
</dbReference>
<comment type="similarity">
    <text evidence="2">Belongs to the class-I pyridoxal-phosphate-dependent aminotransferase family.</text>
</comment>
<evidence type="ECO:0000256" key="5">
    <source>
        <dbReference type="ARBA" id="ARBA00022679"/>
    </source>
</evidence>
<evidence type="ECO:0000313" key="8">
    <source>
        <dbReference type="EMBL" id="GIX63449.1"/>
    </source>
</evidence>
<dbReference type="InterPro" id="IPR015424">
    <property type="entry name" value="PyrdxlP-dep_Trfase"/>
</dbReference>
<dbReference type="Proteomes" id="UP001497744">
    <property type="component" value="Unassembled WGS sequence"/>
</dbReference>
<evidence type="ECO:0000313" key="9">
    <source>
        <dbReference type="Proteomes" id="UP001497744"/>
    </source>
</evidence>
<evidence type="ECO:0000256" key="4">
    <source>
        <dbReference type="ARBA" id="ARBA00022576"/>
    </source>
</evidence>
<keyword evidence="6" id="KW-0663">Pyridoxal phosphate</keyword>
<dbReference type="EMBL" id="BPLF01000002">
    <property type="protein sequence ID" value="GIX63449.1"/>
    <property type="molecule type" value="Genomic_DNA"/>
</dbReference>
<feature type="domain" description="Aminotransferase class I/classII large" evidence="7">
    <location>
        <begin position="29"/>
        <end position="400"/>
    </location>
</feature>
<evidence type="ECO:0000256" key="2">
    <source>
        <dbReference type="ARBA" id="ARBA00007441"/>
    </source>
</evidence>
<dbReference type="RefSeq" id="XP_067715518.1">
    <property type="nucleotide sequence ID" value="XM_067859417.1"/>
</dbReference>
<comment type="cofactor">
    <cofactor evidence="1">
        <name>pyridoxal 5'-phosphate</name>
        <dbReference type="ChEBI" id="CHEBI:597326"/>
    </cofactor>
</comment>
<dbReference type="GO" id="GO:0006412">
    <property type="term" value="P:translation"/>
    <property type="evidence" value="ECO:0007669"/>
    <property type="project" value="InterPro"/>
</dbReference>
<proteinExistence type="inferred from homology"/>
<dbReference type="InterPro" id="IPR011035">
    <property type="entry name" value="Ribosomal_bL25/Gln-tRNA_synth"/>
</dbReference>
<gene>
    <name evidence="8" type="ORF">BcabD6B2_28840</name>
</gene>
<dbReference type="PRINTS" id="PR00799">
    <property type="entry name" value="TRANSAMINASE"/>
</dbReference>
<organism evidence="8 9">
    <name type="scientific">Babesia caballi</name>
    <dbReference type="NCBI Taxonomy" id="5871"/>
    <lineage>
        <taxon>Eukaryota</taxon>
        <taxon>Sar</taxon>
        <taxon>Alveolata</taxon>
        <taxon>Apicomplexa</taxon>
        <taxon>Aconoidasida</taxon>
        <taxon>Piroplasmida</taxon>
        <taxon>Babesiidae</taxon>
        <taxon>Babesia</taxon>
    </lineage>
</organism>
<sequence>MSIFRHLKEQPADGNFGMAALAKADTHPSKIDLCIGAYRNEQGKPQLFRAVREAKKMMAEDENELEEYLPLCGHQKFANEARDILFRGDMGQEEYDRLCERILAFHSGSATNALFTSMVMLQESVPFVKKAYASSPCWTNYERLVTTAGLEYGEYPYFKSVEEGIDFEAMMAALRSYDRGSIVILQACCHNPTGFDLTADQWRQVRDLMIERELIPLLDIAYQGLGTGDLKKDSFAIRIFTEKEVEFFVAQSFSKNMGIYSARIGVMHCVFKREYITSKHILQRNLELIGRGRFGSPTRHGAEVGYRVLSDPSLNRLWLEELEGVALRLLSLRKDLRRKLEERKVPGKWDHITRQNGMFAYLGISAQAVERLRNECHVYMMADARISMAGLNAGNIDYFIIMSYKHALKRQHWKILKRQLCELFRGHSRETEATVDVLAWPKFVQKEHLWAEGLVPALITAHGPPRKICIKSQDIFPLAFDEEHGHLSHLFSGRLYNLRLGDRVERCVVSQVQSDPVEKALYFVRFARQVEGQITEVDIPCTVVGLLASPAYLKGYHVQLMMPTIKCEVAGSTVPPPFQIDVSQLDYKEPFNSIYLRDIAHLLPEDESVMFHRSYDPDRQEVVCAYQTGTLPEEPLPADYVDPNFLNKKGRRIHLTYKGFFPKQ</sequence>
<dbReference type="Gene3D" id="3.40.640.10">
    <property type="entry name" value="Type I PLP-dependent aspartate aminotransferase-like (Major domain)"/>
    <property type="match status" value="1"/>
</dbReference>
<dbReference type="GO" id="GO:0030170">
    <property type="term" value="F:pyridoxal phosphate binding"/>
    <property type="evidence" value="ECO:0007669"/>
    <property type="project" value="InterPro"/>
</dbReference>
<dbReference type="GO" id="GO:0006520">
    <property type="term" value="P:amino acid metabolic process"/>
    <property type="evidence" value="ECO:0007669"/>
    <property type="project" value="InterPro"/>
</dbReference>
<reference evidence="8 9" key="1">
    <citation type="submission" date="2021-06" db="EMBL/GenBank/DDBJ databases">
        <title>Genome sequence of Babesia caballi.</title>
        <authorList>
            <person name="Yamagishi J."/>
            <person name="Kidaka T."/>
            <person name="Ochi A."/>
        </authorList>
    </citation>
    <scope>NUCLEOTIDE SEQUENCE [LARGE SCALE GENOMIC DNA]</scope>
    <source>
        <strain evidence="8">USDA-D6B2</strain>
    </source>
</reference>
<name>A0AAV4LY77_BABCB</name>
<dbReference type="AlphaFoldDB" id="A0AAV4LY77"/>
<keyword evidence="9" id="KW-1185">Reference proteome</keyword>
<accession>A0AAV4LY77</accession>
<dbReference type="GeneID" id="94194930"/>
<dbReference type="InterPro" id="IPR015421">
    <property type="entry name" value="PyrdxlP-dep_Trfase_major"/>
</dbReference>
<dbReference type="GO" id="GO:0004069">
    <property type="term" value="F:L-aspartate:2-oxoglutarate aminotransferase activity"/>
    <property type="evidence" value="ECO:0007669"/>
    <property type="project" value="UniProtKB-EC"/>
</dbReference>